<dbReference type="EMBL" id="CM047745">
    <property type="protein sequence ID" value="KAJ0024470.1"/>
    <property type="molecule type" value="Genomic_DNA"/>
</dbReference>
<reference evidence="2" key="1">
    <citation type="journal article" date="2023" name="G3 (Bethesda)">
        <title>Genome assembly and association tests identify interacting loci associated with vigor, precocity, and sex in interspecific pistachio rootstocks.</title>
        <authorList>
            <person name="Palmer W."/>
            <person name="Jacygrad E."/>
            <person name="Sagayaradj S."/>
            <person name="Cavanaugh K."/>
            <person name="Han R."/>
            <person name="Bertier L."/>
            <person name="Beede B."/>
            <person name="Kafkas S."/>
            <person name="Golino D."/>
            <person name="Preece J."/>
            <person name="Michelmore R."/>
        </authorList>
    </citation>
    <scope>NUCLEOTIDE SEQUENCE [LARGE SCALE GENOMIC DNA]</scope>
</reference>
<dbReference type="Proteomes" id="UP001163603">
    <property type="component" value="Chromosome 10"/>
</dbReference>
<sequence length="147" mass="16721">MNKVHSQGRSVPFSWENEPGVSKVITNEEQQWRSLSLRLPPPPCPKDSARFTVHDMQIPLPPCAFHPPSRSSSKKGLDQDPFFVAFKECTKTSTTTTTTTKSKLLPKLISSNRKRGIFNFFCTRSCSVVDDNLMKFSQLPCKKDEDW</sequence>
<comment type="caution">
    <text evidence="1">The sequence shown here is derived from an EMBL/GenBank/DDBJ whole genome shotgun (WGS) entry which is preliminary data.</text>
</comment>
<gene>
    <name evidence="1" type="ORF">Pint_08611</name>
</gene>
<protein>
    <submittedName>
        <fullName evidence="1">Uncharacterized protein</fullName>
    </submittedName>
</protein>
<evidence type="ECO:0000313" key="2">
    <source>
        <dbReference type="Proteomes" id="UP001163603"/>
    </source>
</evidence>
<organism evidence="1 2">
    <name type="scientific">Pistacia integerrima</name>
    <dbReference type="NCBI Taxonomy" id="434235"/>
    <lineage>
        <taxon>Eukaryota</taxon>
        <taxon>Viridiplantae</taxon>
        <taxon>Streptophyta</taxon>
        <taxon>Embryophyta</taxon>
        <taxon>Tracheophyta</taxon>
        <taxon>Spermatophyta</taxon>
        <taxon>Magnoliopsida</taxon>
        <taxon>eudicotyledons</taxon>
        <taxon>Gunneridae</taxon>
        <taxon>Pentapetalae</taxon>
        <taxon>rosids</taxon>
        <taxon>malvids</taxon>
        <taxon>Sapindales</taxon>
        <taxon>Anacardiaceae</taxon>
        <taxon>Pistacia</taxon>
    </lineage>
</organism>
<name>A0ACC0XSL0_9ROSI</name>
<proteinExistence type="predicted"/>
<evidence type="ECO:0000313" key="1">
    <source>
        <dbReference type="EMBL" id="KAJ0024470.1"/>
    </source>
</evidence>
<accession>A0ACC0XSL0</accession>
<keyword evidence="2" id="KW-1185">Reference proteome</keyword>